<evidence type="ECO:0000256" key="2">
    <source>
        <dbReference type="ARBA" id="ARBA00023015"/>
    </source>
</evidence>
<dbReference type="GO" id="GO:0005634">
    <property type="term" value="C:nucleus"/>
    <property type="evidence" value="ECO:0007669"/>
    <property type="project" value="UniProtKB-SubCell"/>
</dbReference>
<dbReference type="SUPFAM" id="SSF55455">
    <property type="entry name" value="SRF-like"/>
    <property type="match status" value="1"/>
</dbReference>
<dbReference type="PANTHER" id="PTHR11945:SF782">
    <property type="entry name" value="OS11G0229900 PROTEIN"/>
    <property type="match status" value="1"/>
</dbReference>
<evidence type="ECO:0000313" key="8">
    <source>
        <dbReference type="Proteomes" id="UP000030687"/>
    </source>
</evidence>
<dbReference type="GO" id="GO:0000978">
    <property type="term" value="F:RNA polymerase II cis-regulatory region sequence-specific DNA binding"/>
    <property type="evidence" value="ECO:0007669"/>
    <property type="project" value="TreeGrafter"/>
</dbReference>
<proteinExistence type="predicted"/>
<dbReference type="AlphaFoldDB" id="V4T6A0"/>
<protein>
    <recommendedName>
        <fullName evidence="6">MADS-box domain-containing protein</fullName>
    </recommendedName>
</protein>
<evidence type="ECO:0000256" key="1">
    <source>
        <dbReference type="ARBA" id="ARBA00004123"/>
    </source>
</evidence>
<dbReference type="InParanoid" id="V4T6A0"/>
<reference evidence="7 8" key="1">
    <citation type="submission" date="2013-10" db="EMBL/GenBank/DDBJ databases">
        <authorList>
            <consortium name="International Citrus Genome Consortium"/>
            <person name="Jenkins J."/>
            <person name="Schmutz J."/>
            <person name="Prochnik S."/>
            <person name="Rokhsar D."/>
            <person name="Gmitter F."/>
            <person name="Ollitrault P."/>
            <person name="Machado M."/>
            <person name="Talon M."/>
            <person name="Wincker P."/>
            <person name="Jaillon O."/>
            <person name="Morgante M."/>
        </authorList>
    </citation>
    <scope>NUCLEOTIDE SEQUENCE</scope>
    <source>
        <strain evidence="8">cv. Clemenules</strain>
    </source>
</reference>
<dbReference type="KEGG" id="cic:CICLE_v10024318mg"/>
<evidence type="ECO:0000256" key="4">
    <source>
        <dbReference type="ARBA" id="ARBA00023163"/>
    </source>
</evidence>
<evidence type="ECO:0000313" key="7">
    <source>
        <dbReference type="EMBL" id="ESR55768.1"/>
    </source>
</evidence>
<dbReference type="Proteomes" id="UP000030687">
    <property type="component" value="Unassembled WGS sequence"/>
</dbReference>
<dbReference type="Gene3D" id="3.40.1810.10">
    <property type="entry name" value="Transcription factor, MADS-box"/>
    <property type="match status" value="1"/>
</dbReference>
<dbReference type="eggNOG" id="KOG0014">
    <property type="taxonomic scope" value="Eukaryota"/>
</dbReference>
<dbReference type="Pfam" id="PF00319">
    <property type="entry name" value="SRF-TF"/>
    <property type="match status" value="1"/>
</dbReference>
<dbReference type="GO" id="GO:0046983">
    <property type="term" value="F:protein dimerization activity"/>
    <property type="evidence" value="ECO:0007669"/>
    <property type="project" value="InterPro"/>
</dbReference>
<keyword evidence="8" id="KW-1185">Reference proteome</keyword>
<dbReference type="InterPro" id="IPR002100">
    <property type="entry name" value="TF_MADSbox"/>
</dbReference>
<dbReference type="PRINTS" id="PR00404">
    <property type="entry name" value="MADSDOMAIN"/>
</dbReference>
<keyword evidence="5" id="KW-0539">Nucleus</keyword>
<sequence length="170" mass="18840">MAPTGKGKLKIEIKKIEKQKARMVTFSKRRQGLFKKAQEYANITGSQIAVLVFSPAGNPYVHGSPSFDAVTDKFLSVHGGASSSGQVGAHHNEADVCRTPTPFHLVLQNHHNEANVCRGFLMALEDKIKRCRSAEDLSAVKAELEEVRVKVLERLKHIEEDEFVTSLLNC</sequence>
<dbReference type="FunCoup" id="V4T6A0">
    <property type="interactions" value="13"/>
</dbReference>
<keyword evidence="4" id="KW-0804">Transcription</keyword>
<comment type="subcellular location">
    <subcellularLocation>
        <location evidence="1">Nucleus</location>
    </subcellularLocation>
</comment>
<dbReference type="InterPro" id="IPR036879">
    <property type="entry name" value="TF_MADSbox_sf"/>
</dbReference>
<dbReference type="Gramene" id="ESR55768">
    <property type="protein sequence ID" value="ESR55768"/>
    <property type="gene ID" value="CICLE_v10024318mg"/>
</dbReference>
<dbReference type="OrthoDB" id="1896642at2759"/>
<dbReference type="SMART" id="SM00432">
    <property type="entry name" value="MADS"/>
    <property type="match status" value="1"/>
</dbReference>
<dbReference type="EMBL" id="KI536661">
    <property type="protein sequence ID" value="ESR55768.1"/>
    <property type="molecule type" value="Genomic_DNA"/>
</dbReference>
<keyword evidence="3" id="KW-0238">DNA-binding</keyword>
<evidence type="ECO:0000256" key="5">
    <source>
        <dbReference type="ARBA" id="ARBA00023242"/>
    </source>
</evidence>
<evidence type="ECO:0000256" key="3">
    <source>
        <dbReference type="ARBA" id="ARBA00023125"/>
    </source>
</evidence>
<accession>V4T6A0</accession>
<gene>
    <name evidence="7" type="ORF">CICLE_v10024318mg</name>
</gene>
<feature type="domain" description="MADS-box" evidence="6">
    <location>
        <begin position="6"/>
        <end position="66"/>
    </location>
</feature>
<dbReference type="PROSITE" id="PS50066">
    <property type="entry name" value="MADS_BOX_2"/>
    <property type="match status" value="1"/>
</dbReference>
<keyword evidence="2" id="KW-0805">Transcription regulation</keyword>
<name>V4T6A0_CITCL</name>
<dbReference type="GO" id="GO:0000981">
    <property type="term" value="F:DNA-binding transcription factor activity, RNA polymerase II-specific"/>
    <property type="evidence" value="ECO:0007669"/>
    <property type="project" value="TreeGrafter"/>
</dbReference>
<evidence type="ECO:0000259" key="6">
    <source>
        <dbReference type="PROSITE" id="PS50066"/>
    </source>
</evidence>
<dbReference type="PANTHER" id="PTHR11945">
    <property type="entry name" value="MADS BOX PROTEIN"/>
    <property type="match status" value="1"/>
</dbReference>
<organism evidence="7 8">
    <name type="scientific">Citrus clementina</name>
    <name type="common">Clementine</name>
    <name type="synonym">Citrus deliciosa x Citrus sinensis</name>
    <dbReference type="NCBI Taxonomy" id="85681"/>
    <lineage>
        <taxon>Eukaryota</taxon>
        <taxon>Viridiplantae</taxon>
        <taxon>Streptophyta</taxon>
        <taxon>Embryophyta</taxon>
        <taxon>Tracheophyta</taxon>
        <taxon>Spermatophyta</taxon>
        <taxon>Magnoliopsida</taxon>
        <taxon>eudicotyledons</taxon>
        <taxon>Gunneridae</taxon>
        <taxon>Pentapetalae</taxon>
        <taxon>rosids</taxon>
        <taxon>malvids</taxon>
        <taxon>Sapindales</taxon>
        <taxon>Rutaceae</taxon>
        <taxon>Aurantioideae</taxon>
        <taxon>Citrus</taxon>
    </lineage>
</organism>